<dbReference type="AlphaFoldDB" id="A0A8D8C483"/>
<dbReference type="EMBL" id="HBUE01096274">
    <property type="protein sequence ID" value="CAG6483426.1"/>
    <property type="molecule type" value="Transcribed_RNA"/>
</dbReference>
<accession>A0A8D8C483</accession>
<dbReference type="SMART" id="SM00186">
    <property type="entry name" value="FBG"/>
    <property type="match status" value="1"/>
</dbReference>
<keyword evidence="1" id="KW-1015">Disulfide bond</keyword>
<protein>
    <submittedName>
        <fullName evidence="4">Ficolin-1</fullName>
    </submittedName>
</protein>
<dbReference type="InterPro" id="IPR002181">
    <property type="entry name" value="Fibrinogen_a/b/g_C_dom"/>
</dbReference>
<dbReference type="GO" id="GO:0005615">
    <property type="term" value="C:extracellular space"/>
    <property type="evidence" value="ECO:0007669"/>
    <property type="project" value="TreeGrafter"/>
</dbReference>
<reference evidence="4" key="1">
    <citation type="submission" date="2021-05" db="EMBL/GenBank/DDBJ databases">
        <authorList>
            <person name="Alioto T."/>
            <person name="Alioto T."/>
            <person name="Gomez Garrido J."/>
        </authorList>
    </citation>
    <scope>NUCLEOTIDE SEQUENCE</scope>
</reference>
<dbReference type="Gene3D" id="3.90.215.10">
    <property type="entry name" value="Gamma Fibrinogen, chain A, domain 1"/>
    <property type="match status" value="1"/>
</dbReference>
<dbReference type="PROSITE" id="PS51406">
    <property type="entry name" value="FIBRINOGEN_C_2"/>
    <property type="match status" value="1"/>
</dbReference>
<evidence type="ECO:0000256" key="2">
    <source>
        <dbReference type="SAM" id="SignalP"/>
    </source>
</evidence>
<evidence type="ECO:0000256" key="1">
    <source>
        <dbReference type="ARBA" id="ARBA00023157"/>
    </source>
</evidence>
<name>A0A8D8C483_CULPI</name>
<evidence type="ECO:0000313" key="4">
    <source>
        <dbReference type="EMBL" id="CAG6483426.1"/>
    </source>
</evidence>
<dbReference type="InterPro" id="IPR020837">
    <property type="entry name" value="Fibrinogen_CS"/>
</dbReference>
<evidence type="ECO:0000259" key="3">
    <source>
        <dbReference type="PROSITE" id="PS51406"/>
    </source>
</evidence>
<feature type="domain" description="Fibrinogen C-terminal" evidence="3">
    <location>
        <begin position="118"/>
        <end position="331"/>
    </location>
</feature>
<dbReference type="PROSITE" id="PS00514">
    <property type="entry name" value="FIBRINOGEN_C_1"/>
    <property type="match status" value="1"/>
</dbReference>
<proteinExistence type="predicted"/>
<sequence>MMPEISCILFLVGSLLAETVPANGTNGFGYELLLAKLDYMEYKFLELQVEVKEQGEQLLSNQEKNKQDLWEQSRQILEQQKFFASHEAFKQTIFELRPRKHPSNNSLMTEGMSTNHDRVASAKITSCKDEQSKRSGRYRMDVAGVDPFDVYCEQQFYGGGWIVIQNRFNGSEDFYRNWTDYKNGFGSVDGEFWLGLERIHALTKSQPRELLVHLEDFSGNVKYARYSSFAVGSEAEKYIFKTLDGHSGTLGDSLSHHKGSKFTTKDSDNDSHSSANCANAHFGGWWYVACHASNLNGQYKNEMNSVTMCWHSFQSNYQGLKVSKMMIKCYE</sequence>
<dbReference type="SUPFAM" id="SSF56496">
    <property type="entry name" value="Fibrinogen C-terminal domain-like"/>
    <property type="match status" value="1"/>
</dbReference>
<dbReference type="Pfam" id="PF00147">
    <property type="entry name" value="Fibrinogen_C"/>
    <property type="match status" value="1"/>
</dbReference>
<dbReference type="InterPro" id="IPR014716">
    <property type="entry name" value="Fibrinogen_a/b/g_C_1"/>
</dbReference>
<feature type="chain" id="PRO_5034948438" evidence="2">
    <location>
        <begin position="18"/>
        <end position="331"/>
    </location>
</feature>
<feature type="signal peptide" evidence="2">
    <location>
        <begin position="1"/>
        <end position="17"/>
    </location>
</feature>
<dbReference type="PANTHER" id="PTHR19143">
    <property type="entry name" value="FIBRINOGEN/TENASCIN/ANGIOPOEITIN"/>
    <property type="match status" value="1"/>
</dbReference>
<dbReference type="InterPro" id="IPR050373">
    <property type="entry name" value="Fibrinogen_C-term_domain"/>
</dbReference>
<organism evidence="4">
    <name type="scientific">Culex pipiens</name>
    <name type="common">House mosquito</name>
    <dbReference type="NCBI Taxonomy" id="7175"/>
    <lineage>
        <taxon>Eukaryota</taxon>
        <taxon>Metazoa</taxon>
        <taxon>Ecdysozoa</taxon>
        <taxon>Arthropoda</taxon>
        <taxon>Hexapoda</taxon>
        <taxon>Insecta</taxon>
        <taxon>Pterygota</taxon>
        <taxon>Neoptera</taxon>
        <taxon>Endopterygota</taxon>
        <taxon>Diptera</taxon>
        <taxon>Nematocera</taxon>
        <taxon>Culicoidea</taxon>
        <taxon>Culicidae</taxon>
        <taxon>Culicinae</taxon>
        <taxon>Culicini</taxon>
        <taxon>Culex</taxon>
        <taxon>Culex</taxon>
    </lineage>
</organism>
<keyword evidence="2" id="KW-0732">Signal</keyword>
<dbReference type="CDD" id="cd00087">
    <property type="entry name" value="FReD"/>
    <property type="match status" value="1"/>
</dbReference>
<dbReference type="PANTHER" id="PTHR19143:SF327">
    <property type="entry name" value="FI21813P1-RELATED"/>
    <property type="match status" value="1"/>
</dbReference>
<dbReference type="InterPro" id="IPR036056">
    <property type="entry name" value="Fibrinogen-like_C"/>
</dbReference>